<reference evidence="3 4" key="1">
    <citation type="journal article" date="2018" name="Front. Microbiol.">
        <title>Genome-Wide Analysis of Corynespora cassiicola Leaf Fall Disease Putative Effectors.</title>
        <authorList>
            <person name="Lopez D."/>
            <person name="Ribeiro S."/>
            <person name="Label P."/>
            <person name="Fumanal B."/>
            <person name="Venisse J.S."/>
            <person name="Kohler A."/>
            <person name="de Oliveira R.R."/>
            <person name="Labutti K."/>
            <person name="Lipzen A."/>
            <person name="Lail K."/>
            <person name="Bauer D."/>
            <person name="Ohm R.A."/>
            <person name="Barry K.W."/>
            <person name="Spatafora J."/>
            <person name="Grigoriev I.V."/>
            <person name="Martin F.M."/>
            <person name="Pujade-Renaud V."/>
        </authorList>
    </citation>
    <scope>NUCLEOTIDE SEQUENCE [LARGE SCALE GENOMIC DNA]</scope>
    <source>
        <strain evidence="3 4">Philippines</strain>
    </source>
</reference>
<organism evidence="3 4">
    <name type="scientific">Corynespora cassiicola Philippines</name>
    <dbReference type="NCBI Taxonomy" id="1448308"/>
    <lineage>
        <taxon>Eukaryota</taxon>
        <taxon>Fungi</taxon>
        <taxon>Dikarya</taxon>
        <taxon>Ascomycota</taxon>
        <taxon>Pezizomycotina</taxon>
        <taxon>Dothideomycetes</taxon>
        <taxon>Pleosporomycetidae</taxon>
        <taxon>Pleosporales</taxon>
        <taxon>Corynesporascaceae</taxon>
        <taxon>Corynespora</taxon>
    </lineage>
</organism>
<dbReference type="EMBL" id="KZ678128">
    <property type="protein sequence ID" value="PSN74857.1"/>
    <property type="molecule type" value="Genomic_DNA"/>
</dbReference>
<keyword evidence="4" id="KW-1185">Reference proteome</keyword>
<proteinExistence type="predicted"/>
<evidence type="ECO:0000259" key="2">
    <source>
        <dbReference type="Pfam" id="PF24883"/>
    </source>
</evidence>
<gene>
    <name evidence="3" type="ORF">BS50DRAFT_479188</name>
</gene>
<feature type="non-terminal residue" evidence="3">
    <location>
        <position position="286"/>
    </location>
</feature>
<evidence type="ECO:0000313" key="4">
    <source>
        <dbReference type="Proteomes" id="UP000240883"/>
    </source>
</evidence>
<keyword evidence="1" id="KW-0677">Repeat</keyword>
<evidence type="ECO:0000313" key="3">
    <source>
        <dbReference type="EMBL" id="PSN74857.1"/>
    </source>
</evidence>
<dbReference type="SUPFAM" id="SSF52540">
    <property type="entry name" value="P-loop containing nucleoside triphosphate hydrolases"/>
    <property type="match status" value="1"/>
</dbReference>
<dbReference type="STRING" id="1448308.A0A2T2PB25"/>
<feature type="domain" description="Nephrocystin 3-like N-terminal" evidence="2">
    <location>
        <begin position="2"/>
        <end position="153"/>
    </location>
</feature>
<protein>
    <recommendedName>
        <fullName evidence="2">Nephrocystin 3-like N-terminal domain-containing protein</fullName>
    </recommendedName>
</protein>
<dbReference type="Gene3D" id="3.40.50.300">
    <property type="entry name" value="P-loop containing nucleotide triphosphate hydrolases"/>
    <property type="match status" value="1"/>
</dbReference>
<sequence length="286" mass="32217">MYWISGKPGSGKSSLIRFLTTTCRTNEYLNKWRANCDILSAFIWNAGSPMQRSQIGLLATLLHQLLSIRVNTARYLRPQYSKSRKNSITDWSLPELLDCLVAALGHDETPVCMFIDGLDEIDSQEYGGSHGLLKIVGKIAALSENIKICVGSREEPIFVAKLGSAPHLRLQYLTRLDIEKHIGDTLQSTLTSGSDTSSEPLNDAQINRLTLIIAEKSNGVFLWANLVTKSILRGLFASDDWNQLQQRIKQLPDRLGGLYTEMWNRVNEGDRQLYRAESALYFRLLL</sequence>
<dbReference type="Pfam" id="PF24883">
    <property type="entry name" value="NPHP3_N"/>
    <property type="match status" value="1"/>
</dbReference>
<dbReference type="Proteomes" id="UP000240883">
    <property type="component" value="Unassembled WGS sequence"/>
</dbReference>
<evidence type="ECO:0000256" key="1">
    <source>
        <dbReference type="ARBA" id="ARBA00022737"/>
    </source>
</evidence>
<accession>A0A2T2PB25</accession>
<dbReference type="AlphaFoldDB" id="A0A2T2PB25"/>
<dbReference type="PANTHER" id="PTHR10039">
    <property type="entry name" value="AMELOGENIN"/>
    <property type="match status" value="1"/>
</dbReference>
<dbReference type="PANTHER" id="PTHR10039:SF5">
    <property type="entry name" value="NACHT DOMAIN-CONTAINING PROTEIN"/>
    <property type="match status" value="1"/>
</dbReference>
<name>A0A2T2PB25_CORCC</name>
<dbReference type="InterPro" id="IPR027417">
    <property type="entry name" value="P-loop_NTPase"/>
</dbReference>
<dbReference type="InterPro" id="IPR056884">
    <property type="entry name" value="NPHP3-like_N"/>
</dbReference>
<dbReference type="OrthoDB" id="443402at2759"/>